<dbReference type="PANTHER" id="PTHR43586:SF15">
    <property type="entry name" value="BLR3095 PROTEIN"/>
    <property type="match status" value="1"/>
</dbReference>
<dbReference type="EMBL" id="JAMKFE010000014">
    <property type="protein sequence ID" value="MCM5681875.1"/>
    <property type="molecule type" value="Genomic_DNA"/>
</dbReference>
<accession>A0ABT0YT08</accession>
<evidence type="ECO:0000313" key="4">
    <source>
        <dbReference type="EMBL" id="MCM5681875.1"/>
    </source>
</evidence>
<sequence length="413" mass="44373">MPVRGRLDAAGFRTWFPGLRDSTYLASCSLAARHAGWDAAWAEMLDEVHRSGTPWSAYEHKVDAVRRRAAALLGARAAQIGLMPNASIGAYQVASTQSFEDRPRIVSTADEFPSVSHVWLAQRSRGAQVVHVPQHLGDEDETLAHWSAAIDERTALVSVPLVSYRTGAVLPVRAIAARARRVGARVFVDAYQGAGVLPVDVAELGCDYLVTGTCKYLLGVSGLAFLYAADGAGGLEPSLTGWMGRVSPMSFDPCRLDFPDEARRFETGTPAMPAVYAADASMGLLQACGAAEIRDHVLHLVRRTDARLREAGERLALPHPQPGPMVALLDADPAALASGLAVRGVHVSPRANAVRISFHYYNDESDVDALVEALRLCRREAGRAAAAQGVPSQGVLRDDRHPDRQLAGRTLPP</sequence>
<feature type="compositionally biased region" description="Basic and acidic residues" evidence="2">
    <location>
        <begin position="396"/>
        <end position="406"/>
    </location>
</feature>
<dbReference type="Gene3D" id="3.90.1150.10">
    <property type="entry name" value="Aspartate Aminotransferase, domain 1"/>
    <property type="match status" value="1"/>
</dbReference>
<evidence type="ECO:0000256" key="2">
    <source>
        <dbReference type="SAM" id="MobiDB-lite"/>
    </source>
</evidence>
<dbReference type="PANTHER" id="PTHR43586">
    <property type="entry name" value="CYSTEINE DESULFURASE"/>
    <property type="match status" value="1"/>
</dbReference>
<evidence type="ECO:0000313" key="5">
    <source>
        <dbReference type="Proteomes" id="UP001165541"/>
    </source>
</evidence>
<dbReference type="InterPro" id="IPR015421">
    <property type="entry name" value="PyrdxlP-dep_Trfase_major"/>
</dbReference>
<keyword evidence="4" id="KW-0032">Aminotransferase</keyword>
<dbReference type="Pfam" id="PF00266">
    <property type="entry name" value="Aminotran_5"/>
    <property type="match status" value="1"/>
</dbReference>
<comment type="caution">
    <text evidence="4">The sequence shown here is derived from an EMBL/GenBank/DDBJ whole genome shotgun (WGS) entry which is preliminary data.</text>
</comment>
<feature type="region of interest" description="Disordered" evidence="2">
    <location>
        <begin position="387"/>
        <end position="413"/>
    </location>
</feature>
<keyword evidence="1" id="KW-0663">Pyridoxal phosphate</keyword>
<keyword evidence="5" id="KW-1185">Reference proteome</keyword>
<feature type="domain" description="Aminotransferase class V" evidence="3">
    <location>
        <begin position="47"/>
        <end position="370"/>
    </location>
</feature>
<protein>
    <submittedName>
        <fullName evidence="4">Aminotransferase class V-fold PLP-dependent enzyme</fullName>
    </submittedName>
</protein>
<dbReference type="InterPro" id="IPR000192">
    <property type="entry name" value="Aminotrans_V_dom"/>
</dbReference>
<dbReference type="Proteomes" id="UP001165541">
    <property type="component" value="Unassembled WGS sequence"/>
</dbReference>
<evidence type="ECO:0000259" key="3">
    <source>
        <dbReference type="Pfam" id="PF00266"/>
    </source>
</evidence>
<reference evidence="4" key="1">
    <citation type="submission" date="2022-05" db="EMBL/GenBank/DDBJ databases">
        <title>Schlegelella sp. nov., isolated from mangrove soil.</title>
        <authorList>
            <person name="Liu Y."/>
            <person name="Ge X."/>
            <person name="Liu W."/>
        </authorList>
    </citation>
    <scope>NUCLEOTIDE SEQUENCE</scope>
    <source>
        <strain evidence="4">S2-27</strain>
    </source>
</reference>
<gene>
    <name evidence="4" type="ORF">M8A51_20295</name>
</gene>
<dbReference type="RefSeq" id="WP_251780355.1">
    <property type="nucleotide sequence ID" value="NZ_JAMKFE010000014.1"/>
</dbReference>
<evidence type="ECO:0000256" key="1">
    <source>
        <dbReference type="ARBA" id="ARBA00022898"/>
    </source>
</evidence>
<name>A0ABT0YT08_9BURK</name>
<dbReference type="Gene3D" id="3.40.640.10">
    <property type="entry name" value="Type I PLP-dependent aspartate aminotransferase-like (Major domain)"/>
    <property type="match status" value="1"/>
</dbReference>
<dbReference type="InterPro" id="IPR015422">
    <property type="entry name" value="PyrdxlP-dep_Trfase_small"/>
</dbReference>
<dbReference type="InterPro" id="IPR015424">
    <property type="entry name" value="PyrdxlP-dep_Trfase"/>
</dbReference>
<dbReference type="SUPFAM" id="SSF53383">
    <property type="entry name" value="PLP-dependent transferases"/>
    <property type="match status" value="1"/>
</dbReference>
<dbReference type="GO" id="GO:0008483">
    <property type="term" value="F:transaminase activity"/>
    <property type="evidence" value="ECO:0007669"/>
    <property type="project" value="UniProtKB-KW"/>
</dbReference>
<proteinExistence type="predicted"/>
<keyword evidence="4" id="KW-0808">Transferase</keyword>
<organism evidence="4 5">
    <name type="scientific">Caldimonas mangrovi</name>
    <dbReference type="NCBI Taxonomy" id="2944811"/>
    <lineage>
        <taxon>Bacteria</taxon>
        <taxon>Pseudomonadati</taxon>
        <taxon>Pseudomonadota</taxon>
        <taxon>Betaproteobacteria</taxon>
        <taxon>Burkholderiales</taxon>
        <taxon>Sphaerotilaceae</taxon>
        <taxon>Caldimonas</taxon>
    </lineage>
</organism>